<keyword evidence="5" id="KW-1185">Reference proteome</keyword>
<protein>
    <recommendedName>
        <fullName evidence="3">Integrase catalytic domain-containing protein</fullName>
    </recommendedName>
</protein>
<dbReference type="InterPro" id="IPR001584">
    <property type="entry name" value="Integrase_cat-core"/>
</dbReference>
<evidence type="ECO:0000256" key="1">
    <source>
        <dbReference type="ARBA" id="ARBA00023268"/>
    </source>
</evidence>
<comment type="caution">
    <text evidence="4">The sequence shown here is derived from an EMBL/GenBank/DDBJ whole genome shotgun (WGS) entry which is preliminary data.</text>
</comment>
<dbReference type="GO" id="GO:0016787">
    <property type="term" value="F:hydrolase activity"/>
    <property type="evidence" value="ECO:0007669"/>
    <property type="project" value="UniProtKB-KW"/>
</dbReference>
<sequence length="1699" mass="191460">MGRYAKRMKLAEAAAKHQRLLDDYSNFTLSTTRTKFEADQQASSELDVVLQMANDPYTDMFATIEPDESTLVLVFQRLSFVDDICFGGTIFGDCLDTLDKLLARFDECRISVSFTKSIFCQSKVDFLSHEVSPEGIRADPKKMAVITKLPFPNRFIQDFAVYGAAQLKEGDFFFEGGDFAAKEDGFTTLQRKVAETPILRYFDAKKEIHIMLYANEWVLNARRQIHPVRFCGRVLKDAEMNYHSVEKEILALSPLLKVCYTQLAGMTLHVYTRFSTLGWVHKSKALFGRAVQSAVLLSPCQLVVQRSTITNVVDLDDALALAAPPTNGSPTTRLDPSLRTLNYHTTMKGLWSAKTEKNGGYDSCSWIIVITASAYLVQTTVNMAEYSGMSHGMIAALEHDTEALVIVGHSRLAIHESLGLKSVRYLHVVREYNAADYSLAGVALESKVSKVVLNDNWKSELKELNRTQKYDIKVATTGSGTFVQILDGTTHCIHATDSDTLPQRKTFADFVRQESAEVSDTTRSQTKTKKRVHFEDEVPEGTTTAEATEADTENPEMHVQRPYAEVRYDPAADDFDLVAVTNVNDILRGETTAITCKEAREAWKWADNLVLSRDNLMYYTGLRLQKVLHNYDDSIDGGHQGVVRSYQRVKHDYFWIGPYADVEKHVESCLDRSSSKSFRNSKATHLGPFQVVSIDFVIPLPRSRRGNTALLLWQCSFTGFVIANAMSDTDALTVSNVFEECIYTQFGAPSLIRHNRDPRFMSEVFRAFAELIQARPRSTLSYRPQVNGQQERSVKPVMQSVKVYQGWDEIAERLVFAINNSHDMVREETPFYLVHRWDAPTTLRAMANDPYTDMFATIEPDESTLVLVFQRLSFVDDICFGGTIFGDCLDTLDKLLARFDECRISVSFTKSIFCQSKVDFLSLKAEFGSSEARIGLEAGSPIAWFLQSEAITKSIFCQSKVDFLSHEVSPEGIRADPKKMAVITKLPFPNRFIQDFAVYGAALYQLKEGDFFEGGDLAAAKEDGFTTLQRKVAETPILRYFDAKKEIHIMLYANEWVLNARRQIHPVRFCGRVLKDAEMNYHSVEKEILALSPLLKVCYTQLAGMTLHVYTRFSTLGWVHKSKALFGRAVQSAVLLSPCQLVVQRSTITNVVDLDDALALAAPPTNGSPTTRLDPSLRTLNYHTTMKGLWSAKTEKNGGYDSCSWIIVITASAYLVQTTVNMAEYSGMSHGMIAALEHDTEALVIVGHSRLAIHESLGLKSVRYLHVVREYNAADYSLAGVALESKVSKVVLNDNWKSELKELNRTQKYDIKVATTGSGTFVQILDGTTHCIHATDSDTLPQRKTFADFVRQESAEVSDTTRSQTKTKKRVHFEDEVPEGTTTAEATEADTENPEMHVQRPYAEVRYDPAADDFDLVAVTNVNDILRGETTAITCKEAREAWKWADNLVLSRDNLMYYTGLRLQKVLHNYDDSIDGGHQGVVRSYQRVKHDYFWIGPYADVEKHVESCLDRSSSKSFRNSKATHLGPFQVVSIDFVIPLPRSRRGNTALLLWQCSFTGFVIANAMSDTDALTVSNVFEECIYTQFGAPSLIRHNRDPRFMSEVFRAFAELIQARPRSTLSYRPQVNGQQERSVKPVMQSVKVYQGWDEIAERLVFAINNSHDMVREETSFYLVHRWDAHTTLRAMTTSLKRGVGKQTEA</sequence>
<evidence type="ECO:0000313" key="4">
    <source>
        <dbReference type="EMBL" id="OWZ07590.1"/>
    </source>
</evidence>
<feature type="region of interest" description="Disordered" evidence="2">
    <location>
        <begin position="1357"/>
        <end position="1394"/>
    </location>
</feature>
<reference evidence="5" key="1">
    <citation type="submission" date="2017-03" db="EMBL/GenBank/DDBJ databases">
        <title>Phytopthora megakarya and P. palmivora, two closely related causual agents of cacao black pod achieved similar genome size and gene model numbers by different mechanisms.</title>
        <authorList>
            <person name="Ali S."/>
            <person name="Shao J."/>
            <person name="Larry D.J."/>
            <person name="Kronmiller B."/>
            <person name="Shen D."/>
            <person name="Strem M.D."/>
            <person name="Melnick R.L."/>
            <person name="Guiltinan M.J."/>
            <person name="Tyler B.M."/>
            <person name="Meinhardt L.W."/>
            <person name="Bailey B.A."/>
        </authorList>
    </citation>
    <scope>NUCLEOTIDE SEQUENCE [LARGE SCALE GENOMIC DNA]</scope>
    <source>
        <strain evidence="5">zdho120</strain>
    </source>
</reference>
<dbReference type="GO" id="GO:0004519">
    <property type="term" value="F:endonuclease activity"/>
    <property type="evidence" value="ECO:0007669"/>
    <property type="project" value="UniProtKB-KW"/>
</dbReference>
<dbReference type="PANTHER" id="PTHR37984:SF5">
    <property type="entry name" value="PROTEIN NYNRIN-LIKE"/>
    <property type="match status" value="1"/>
</dbReference>
<feature type="region of interest" description="Disordered" evidence="2">
    <location>
        <begin position="518"/>
        <end position="555"/>
    </location>
</feature>
<evidence type="ECO:0000256" key="2">
    <source>
        <dbReference type="SAM" id="MobiDB-lite"/>
    </source>
</evidence>
<evidence type="ECO:0000313" key="5">
    <source>
        <dbReference type="Proteomes" id="UP000198211"/>
    </source>
</evidence>
<dbReference type="Gene3D" id="1.10.340.70">
    <property type="match status" value="2"/>
</dbReference>
<feature type="domain" description="Integrase catalytic" evidence="3">
    <location>
        <begin position="1523"/>
        <end position="1689"/>
    </location>
</feature>
<dbReference type="GO" id="GO:0003676">
    <property type="term" value="F:nucleic acid binding"/>
    <property type="evidence" value="ECO:0007669"/>
    <property type="project" value="InterPro"/>
</dbReference>
<dbReference type="Gene3D" id="3.30.70.270">
    <property type="match status" value="2"/>
</dbReference>
<name>A0A225VSU2_9STRA</name>
<dbReference type="PROSITE" id="PS50994">
    <property type="entry name" value="INTEGRASE"/>
    <property type="match status" value="2"/>
</dbReference>
<evidence type="ECO:0000259" key="3">
    <source>
        <dbReference type="PROSITE" id="PS50994"/>
    </source>
</evidence>
<dbReference type="SUPFAM" id="SSF56672">
    <property type="entry name" value="DNA/RNA polymerases"/>
    <property type="match status" value="2"/>
</dbReference>
<keyword evidence="1" id="KW-0511">Multifunctional enzyme</keyword>
<dbReference type="Pfam" id="PF17919">
    <property type="entry name" value="RT_RNaseH_2"/>
    <property type="match status" value="2"/>
</dbReference>
<dbReference type="InterPro" id="IPR036397">
    <property type="entry name" value="RNaseH_sf"/>
</dbReference>
<dbReference type="SUPFAM" id="SSF53098">
    <property type="entry name" value="Ribonuclease H-like"/>
    <property type="match status" value="2"/>
</dbReference>
<dbReference type="GO" id="GO:0015074">
    <property type="term" value="P:DNA integration"/>
    <property type="evidence" value="ECO:0007669"/>
    <property type="project" value="InterPro"/>
</dbReference>
<dbReference type="Gene3D" id="3.30.420.10">
    <property type="entry name" value="Ribonuclease H-like superfamily/Ribonuclease H"/>
    <property type="match status" value="2"/>
</dbReference>
<dbReference type="Proteomes" id="UP000198211">
    <property type="component" value="Unassembled WGS sequence"/>
</dbReference>
<dbReference type="InterPro" id="IPR041577">
    <property type="entry name" value="RT_RNaseH_2"/>
</dbReference>
<dbReference type="InterPro" id="IPR043128">
    <property type="entry name" value="Rev_trsase/Diguanyl_cyclase"/>
</dbReference>
<proteinExistence type="predicted"/>
<dbReference type="InterPro" id="IPR012337">
    <property type="entry name" value="RNaseH-like_sf"/>
</dbReference>
<organism evidence="4 5">
    <name type="scientific">Phytophthora megakarya</name>
    <dbReference type="NCBI Taxonomy" id="4795"/>
    <lineage>
        <taxon>Eukaryota</taxon>
        <taxon>Sar</taxon>
        <taxon>Stramenopiles</taxon>
        <taxon>Oomycota</taxon>
        <taxon>Peronosporomycetes</taxon>
        <taxon>Peronosporales</taxon>
        <taxon>Peronosporaceae</taxon>
        <taxon>Phytophthora</taxon>
    </lineage>
</organism>
<feature type="domain" description="Integrase catalytic" evidence="3">
    <location>
        <begin position="684"/>
        <end position="858"/>
    </location>
</feature>
<dbReference type="Pfam" id="PF17921">
    <property type="entry name" value="Integrase_H2C2"/>
    <property type="match status" value="2"/>
</dbReference>
<dbReference type="InterPro" id="IPR050951">
    <property type="entry name" value="Retrovirus_Pol_polyprotein"/>
</dbReference>
<dbReference type="EMBL" id="NBNE01003480">
    <property type="protein sequence ID" value="OWZ07590.1"/>
    <property type="molecule type" value="Genomic_DNA"/>
</dbReference>
<dbReference type="PANTHER" id="PTHR37984">
    <property type="entry name" value="PROTEIN CBG26694"/>
    <property type="match status" value="1"/>
</dbReference>
<dbReference type="GO" id="GO:0003964">
    <property type="term" value="F:RNA-directed DNA polymerase activity"/>
    <property type="evidence" value="ECO:0007669"/>
    <property type="project" value="UniProtKB-KW"/>
</dbReference>
<gene>
    <name evidence="4" type="ORF">PHMEG_00019999</name>
</gene>
<accession>A0A225VSU2</accession>
<dbReference type="InterPro" id="IPR043502">
    <property type="entry name" value="DNA/RNA_pol_sf"/>
</dbReference>
<dbReference type="InterPro" id="IPR041588">
    <property type="entry name" value="Integrase_H2C2"/>
</dbReference>